<dbReference type="EMBL" id="JACAZE010000009">
    <property type="protein sequence ID" value="KAF7305773.1"/>
    <property type="molecule type" value="Genomic_DNA"/>
</dbReference>
<dbReference type="OrthoDB" id="2107174at2759"/>
<protein>
    <submittedName>
        <fullName evidence="1">Haloacid dehalogenase-like hydrolase</fullName>
    </submittedName>
</protein>
<name>A0A8H6STW0_MYCCL</name>
<dbReference type="Proteomes" id="UP000613580">
    <property type="component" value="Unassembled WGS sequence"/>
</dbReference>
<dbReference type="PANTHER" id="PTHR42896:SF2">
    <property type="entry name" value="CBBY-LIKE PROTEIN"/>
    <property type="match status" value="1"/>
</dbReference>
<dbReference type="InterPro" id="IPR023214">
    <property type="entry name" value="HAD_sf"/>
</dbReference>
<comment type="caution">
    <text evidence="1">The sequence shown here is derived from an EMBL/GenBank/DDBJ whole genome shotgun (WGS) entry which is preliminary data.</text>
</comment>
<dbReference type="InterPro" id="IPR006439">
    <property type="entry name" value="HAD-SF_hydro_IA"/>
</dbReference>
<dbReference type="InterPro" id="IPR036412">
    <property type="entry name" value="HAD-like_sf"/>
</dbReference>
<reference evidence="1" key="1">
    <citation type="submission" date="2020-05" db="EMBL/GenBank/DDBJ databases">
        <title>Mycena genomes resolve the evolution of fungal bioluminescence.</title>
        <authorList>
            <person name="Tsai I.J."/>
        </authorList>
    </citation>
    <scope>NUCLEOTIDE SEQUENCE</scope>
    <source>
        <strain evidence="1">110903Hualien_Pintung</strain>
    </source>
</reference>
<dbReference type="SUPFAM" id="SSF56784">
    <property type="entry name" value="HAD-like"/>
    <property type="match status" value="1"/>
</dbReference>
<sequence>MKKTTTLLFDCDNTLVLSETLAFEACADLANEILAAEGISDRYTGPALFTEFVGQNFRGMMSSLQKKYHLSLPPETFDAYVTREEDAVIAKIRASLVPCAGADSVLASLAETKHYELAVVSSSAGRRVQASVDKVGMDLYFPPDHIFSAATSLPVPTSKPDPAIYLHACKTLGKTPAECVAIEDSKNGTLSAVRAGIRTVGYIGSYEKEEQEKMRAVLSEAGAAPIMEHWKEFEGILENLEVTSH</sequence>
<keyword evidence="2" id="KW-1185">Reference proteome</keyword>
<dbReference type="InterPro" id="IPR023198">
    <property type="entry name" value="PGP-like_dom2"/>
</dbReference>
<dbReference type="Pfam" id="PF00702">
    <property type="entry name" value="Hydrolase"/>
    <property type="match status" value="1"/>
</dbReference>
<dbReference type="SFLD" id="SFLDG01129">
    <property type="entry name" value="C1.5:_HAD__Beta-PGM__Phosphata"/>
    <property type="match status" value="1"/>
</dbReference>
<dbReference type="Gene3D" id="1.10.150.240">
    <property type="entry name" value="Putative phosphatase, domain 2"/>
    <property type="match status" value="1"/>
</dbReference>
<dbReference type="InterPro" id="IPR044999">
    <property type="entry name" value="CbbY-like"/>
</dbReference>
<dbReference type="PANTHER" id="PTHR42896">
    <property type="entry name" value="XYLULOSE-1,5-BISPHOSPHATE (XUBP) PHOSPHATASE"/>
    <property type="match status" value="1"/>
</dbReference>
<evidence type="ECO:0000313" key="1">
    <source>
        <dbReference type="EMBL" id="KAF7305773.1"/>
    </source>
</evidence>
<keyword evidence="1" id="KW-0378">Hydrolase</keyword>
<dbReference type="AlphaFoldDB" id="A0A8H6STW0"/>
<dbReference type="Gene3D" id="3.40.50.1000">
    <property type="entry name" value="HAD superfamily/HAD-like"/>
    <property type="match status" value="1"/>
</dbReference>
<proteinExistence type="predicted"/>
<evidence type="ECO:0000313" key="2">
    <source>
        <dbReference type="Proteomes" id="UP000613580"/>
    </source>
</evidence>
<organism evidence="1 2">
    <name type="scientific">Mycena chlorophos</name>
    <name type="common">Agaric fungus</name>
    <name type="synonym">Agaricus chlorophos</name>
    <dbReference type="NCBI Taxonomy" id="658473"/>
    <lineage>
        <taxon>Eukaryota</taxon>
        <taxon>Fungi</taxon>
        <taxon>Dikarya</taxon>
        <taxon>Basidiomycota</taxon>
        <taxon>Agaricomycotina</taxon>
        <taxon>Agaricomycetes</taxon>
        <taxon>Agaricomycetidae</taxon>
        <taxon>Agaricales</taxon>
        <taxon>Marasmiineae</taxon>
        <taxon>Mycenaceae</taxon>
        <taxon>Mycena</taxon>
    </lineage>
</organism>
<accession>A0A8H6STW0</accession>
<dbReference type="NCBIfam" id="TIGR01509">
    <property type="entry name" value="HAD-SF-IA-v3"/>
    <property type="match status" value="1"/>
</dbReference>
<dbReference type="SFLD" id="SFLDS00003">
    <property type="entry name" value="Haloacid_Dehalogenase"/>
    <property type="match status" value="1"/>
</dbReference>
<dbReference type="GO" id="GO:0016791">
    <property type="term" value="F:phosphatase activity"/>
    <property type="evidence" value="ECO:0007669"/>
    <property type="project" value="UniProtKB-ARBA"/>
</dbReference>
<gene>
    <name evidence="1" type="ORF">HMN09_00731000</name>
</gene>